<dbReference type="AlphaFoldDB" id="A0A4R1YX15"/>
<comment type="caution">
    <text evidence="2">The sequence shown here is derived from an EMBL/GenBank/DDBJ whole genome shotgun (WGS) entry which is preliminary data.</text>
</comment>
<sequence>MPTNQPTAAQSPHDGLSDREDDSDGLTEFALETLLSSPDGWRRFAREAAERWPATPPLAIVFALVNASAQVEAIFSEGSPARTAAQHGFRVAGLISADLYAMETLGLKRARAADLVAYWRAHDDYFLTL</sequence>
<name>A0A4R1YX15_9RHOB</name>
<feature type="region of interest" description="Disordered" evidence="1">
    <location>
        <begin position="1"/>
        <end position="24"/>
    </location>
</feature>
<dbReference type="EMBL" id="SLVM01000006">
    <property type="protein sequence ID" value="TCM85742.1"/>
    <property type="molecule type" value="Genomic_DNA"/>
</dbReference>
<gene>
    <name evidence="2" type="ORF">EV216_10642</name>
</gene>
<evidence type="ECO:0000313" key="3">
    <source>
        <dbReference type="Proteomes" id="UP000295277"/>
    </source>
</evidence>
<evidence type="ECO:0000256" key="1">
    <source>
        <dbReference type="SAM" id="MobiDB-lite"/>
    </source>
</evidence>
<keyword evidence="3" id="KW-1185">Reference proteome</keyword>
<dbReference type="RefSeq" id="WP_132694023.1">
    <property type="nucleotide sequence ID" value="NZ_SLVM01000006.1"/>
</dbReference>
<reference evidence="2 3" key="1">
    <citation type="submission" date="2019-03" db="EMBL/GenBank/DDBJ databases">
        <title>Genomic Encyclopedia of Type Strains, Phase IV (KMG-IV): sequencing the most valuable type-strain genomes for metagenomic binning, comparative biology and taxonomic classification.</title>
        <authorList>
            <person name="Goeker M."/>
        </authorList>
    </citation>
    <scope>NUCLEOTIDE SEQUENCE [LARGE SCALE GENOMIC DNA]</scope>
    <source>
        <strain evidence="2 3">DSM 21153</strain>
    </source>
</reference>
<feature type="compositionally biased region" description="Polar residues" evidence="1">
    <location>
        <begin position="1"/>
        <end position="10"/>
    </location>
</feature>
<dbReference type="OrthoDB" id="7689048at2"/>
<evidence type="ECO:0000313" key="2">
    <source>
        <dbReference type="EMBL" id="TCM85742.1"/>
    </source>
</evidence>
<dbReference type="Proteomes" id="UP000295277">
    <property type="component" value="Unassembled WGS sequence"/>
</dbReference>
<protein>
    <submittedName>
        <fullName evidence="2">Uncharacterized protein</fullName>
    </submittedName>
</protein>
<proteinExistence type="predicted"/>
<accession>A0A4R1YX15</accession>
<organism evidence="2 3">
    <name type="scientific">Rhodovulum steppense</name>
    <dbReference type="NCBI Taxonomy" id="540251"/>
    <lineage>
        <taxon>Bacteria</taxon>
        <taxon>Pseudomonadati</taxon>
        <taxon>Pseudomonadota</taxon>
        <taxon>Alphaproteobacteria</taxon>
        <taxon>Rhodobacterales</taxon>
        <taxon>Paracoccaceae</taxon>
        <taxon>Rhodovulum</taxon>
    </lineage>
</organism>